<proteinExistence type="predicted"/>
<dbReference type="Gene3D" id="1.10.1660.10">
    <property type="match status" value="1"/>
</dbReference>
<dbReference type="Pfam" id="PF13411">
    <property type="entry name" value="MerR_1"/>
    <property type="match status" value="1"/>
</dbReference>
<dbReference type="SMART" id="SM00422">
    <property type="entry name" value="HTH_MERR"/>
    <property type="match status" value="1"/>
</dbReference>
<organism evidence="6 7">
    <name type="scientific">Kineosporia succinea</name>
    <dbReference type="NCBI Taxonomy" id="84632"/>
    <lineage>
        <taxon>Bacteria</taxon>
        <taxon>Bacillati</taxon>
        <taxon>Actinomycetota</taxon>
        <taxon>Actinomycetes</taxon>
        <taxon>Kineosporiales</taxon>
        <taxon>Kineosporiaceae</taxon>
        <taxon>Kineosporia</taxon>
    </lineage>
</organism>
<dbReference type="PANTHER" id="PTHR30204:SF69">
    <property type="entry name" value="MERR-FAMILY TRANSCRIPTIONAL REGULATOR"/>
    <property type="match status" value="1"/>
</dbReference>
<keyword evidence="7" id="KW-1185">Reference proteome</keyword>
<evidence type="ECO:0000313" key="7">
    <source>
        <dbReference type="Proteomes" id="UP001235712"/>
    </source>
</evidence>
<dbReference type="PRINTS" id="PR00040">
    <property type="entry name" value="HTHMERR"/>
</dbReference>
<dbReference type="InterPro" id="IPR009061">
    <property type="entry name" value="DNA-bd_dom_put_sf"/>
</dbReference>
<gene>
    <name evidence="6" type="ORF">J2S57_005445</name>
</gene>
<dbReference type="InterPro" id="IPR000551">
    <property type="entry name" value="MerR-type_HTH_dom"/>
</dbReference>
<dbReference type="PANTHER" id="PTHR30204">
    <property type="entry name" value="REDOX-CYCLING DRUG-SENSING TRANSCRIPTIONAL ACTIVATOR SOXR"/>
    <property type="match status" value="1"/>
</dbReference>
<evidence type="ECO:0000256" key="4">
    <source>
        <dbReference type="ARBA" id="ARBA00023163"/>
    </source>
</evidence>
<dbReference type="EMBL" id="JAUSQZ010000001">
    <property type="protein sequence ID" value="MDP9829696.1"/>
    <property type="molecule type" value="Genomic_DNA"/>
</dbReference>
<keyword evidence="4" id="KW-0804">Transcription</keyword>
<dbReference type="RefSeq" id="WP_307248113.1">
    <property type="nucleotide sequence ID" value="NZ_JAUSQZ010000001.1"/>
</dbReference>
<dbReference type="GO" id="GO:0003677">
    <property type="term" value="F:DNA binding"/>
    <property type="evidence" value="ECO:0007669"/>
    <property type="project" value="UniProtKB-KW"/>
</dbReference>
<sequence>MLIGELAARTGASTRSLRHYEDCDLLVPTRGGNGYRVYAESDVARVAKIRALIAAGLATATIREYLECIGSDRDRVQLRMCPGLRAQLDAVADRLDAQQAVIEQTRQRLCALTAPENA</sequence>
<protein>
    <submittedName>
        <fullName evidence="6">DNA-binding transcriptional MerR regulator</fullName>
    </submittedName>
</protein>
<dbReference type="InterPro" id="IPR047057">
    <property type="entry name" value="MerR_fam"/>
</dbReference>
<name>A0ABT9PAY4_9ACTN</name>
<keyword evidence="2" id="KW-0805">Transcription regulation</keyword>
<evidence type="ECO:0000256" key="2">
    <source>
        <dbReference type="ARBA" id="ARBA00023015"/>
    </source>
</evidence>
<dbReference type="SUPFAM" id="SSF46955">
    <property type="entry name" value="Putative DNA-binding domain"/>
    <property type="match status" value="1"/>
</dbReference>
<reference evidence="6 7" key="1">
    <citation type="submission" date="2023-07" db="EMBL/GenBank/DDBJ databases">
        <title>Sequencing the genomes of 1000 actinobacteria strains.</title>
        <authorList>
            <person name="Klenk H.-P."/>
        </authorList>
    </citation>
    <scope>NUCLEOTIDE SEQUENCE [LARGE SCALE GENOMIC DNA]</scope>
    <source>
        <strain evidence="6 7">DSM 44388</strain>
    </source>
</reference>
<evidence type="ECO:0000313" key="6">
    <source>
        <dbReference type="EMBL" id="MDP9829696.1"/>
    </source>
</evidence>
<feature type="domain" description="HTH merR-type" evidence="5">
    <location>
        <begin position="1"/>
        <end position="68"/>
    </location>
</feature>
<evidence type="ECO:0000256" key="1">
    <source>
        <dbReference type="ARBA" id="ARBA00022491"/>
    </source>
</evidence>
<accession>A0ABT9PAY4</accession>
<keyword evidence="3 6" id="KW-0238">DNA-binding</keyword>
<comment type="caution">
    <text evidence="6">The sequence shown here is derived from an EMBL/GenBank/DDBJ whole genome shotgun (WGS) entry which is preliminary data.</text>
</comment>
<keyword evidence="1" id="KW-0678">Repressor</keyword>
<evidence type="ECO:0000256" key="3">
    <source>
        <dbReference type="ARBA" id="ARBA00023125"/>
    </source>
</evidence>
<evidence type="ECO:0000259" key="5">
    <source>
        <dbReference type="PROSITE" id="PS50937"/>
    </source>
</evidence>
<dbReference type="Proteomes" id="UP001235712">
    <property type="component" value="Unassembled WGS sequence"/>
</dbReference>
<dbReference type="PROSITE" id="PS50937">
    <property type="entry name" value="HTH_MERR_2"/>
    <property type="match status" value="1"/>
</dbReference>